<feature type="region of interest" description="Disordered" evidence="8">
    <location>
        <begin position="1"/>
        <end position="27"/>
    </location>
</feature>
<dbReference type="GO" id="GO:0003735">
    <property type="term" value="F:structural constituent of ribosome"/>
    <property type="evidence" value="ECO:0007669"/>
    <property type="project" value="InterPro"/>
</dbReference>
<dbReference type="NCBIfam" id="TIGR00060">
    <property type="entry name" value="L18_bact"/>
    <property type="match status" value="1"/>
</dbReference>
<dbReference type="RefSeq" id="WP_015755976.1">
    <property type="nucleotide sequence ID" value="NC_013216.1"/>
</dbReference>
<dbReference type="PANTHER" id="PTHR12899:SF3">
    <property type="entry name" value="LARGE RIBOSOMAL SUBUNIT PROTEIN UL18M"/>
    <property type="match status" value="1"/>
</dbReference>
<dbReference type="GO" id="GO:0022625">
    <property type="term" value="C:cytosolic large ribosomal subunit"/>
    <property type="evidence" value="ECO:0007669"/>
    <property type="project" value="TreeGrafter"/>
</dbReference>
<evidence type="ECO:0000256" key="1">
    <source>
        <dbReference type="ARBA" id="ARBA00007116"/>
    </source>
</evidence>
<evidence type="ECO:0000256" key="4">
    <source>
        <dbReference type="ARBA" id="ARBA00022980"/>
    </source>
</evidence>
<accession>C8W401</accession>
<reference evidence="9 10" key="1">
    <citation type="journal article" date="2009" name="Stand. Genomic Sci.">
        <title>Complete genome sequence of Desulfotomaculum acetoxidans type strain (5575).</title>
        <authorList>
            <person name="Spring S."/>
            <person name="Lapidus A."/>
            <person name="Schroder M."/>
            <person name="Gleim D."/>
            <person name="Sims D."/>
            <person name="Meincke L."/>
            <person name="Glavina Del Rio T."/>
            <person name="Tice H."/>
            <person name="Copeland A."/>
            <person name="Cheng J.F."/>
            <person name="Lucas S."/>
            <person name="Chen F."/>
            <person name="Nolan M."/>
            <person name="Bruce D."/>
            <person name="Goodwin L."/>
            <person name="Pitluck S."/>
            <person name="Ivanova N."/>
            <person name="Mavromatis K."/>
            <person name="Mikhailova N."/>
            <person name="Pati A."/>
            <person name="Chen A."/>
            <person name="Palaniappan K."/>
            <person name="Land M."/>
            <person name="Hauser L."/>
            <person name="Chang Y.J."/>
            <person name="Jeffries C.D."/>
            <person name="Chain P."/>
            <person name="Saunders E."/>
            <person name="Brettin T."/>
            <person name="Detter J.C."/>
            <person name="Goker M."/>
            <person name="Bristow J."/>
            <person name="Eisen J.A."/>
            <person name="Markowitz V."/>
            <person name="Hugenholtz P."/>
            <person name="Kyrpides N.C."/>
            <person name="Klenk H.P."/>
            <person name="Han C."/>
        </authorList>
    </citation>
    <scope>NUCLEOTIDE SEQUENCE [LARGE SCALE GENOMIC DNA]</scope>
    <source>
        <strain evidence="10">ATCC 49208 / DSM 771 / VKM B-1644</strain>
    </source>
</reference>
<keyword evidence="4 7" id="KW-0689">Ribosomal protein</keyword>
<comment type="similarity">
    <text evidence="1 7">Belongs to the universal ribosomal protein uL18 family.</text>
</comment>
<dbReference type="CDD" id="cd00432">
    <property type="entry name" value="Ribosomal_L18_L5e"/>
    <property type="match status" value="1"/>
</dbReference>
<proteinExistence type="inferred from homology"/>
<evidence type="ECO:0000313" key="10">
    <source>
        <dbReference type="Proteomes" id="UP000002217"/>
    </source>
</evidence>
<dbReference type="HOGENOM" id="CLU_098841_0_1_9"/>
<comment type="subunit">
    <text evidence="7">Part of the 50S ribosomal subunit; part of the 5S rRNA/L5/L18/L25 subcomplex. Contacts the 5S and 23S rRNAs.</text>
</comment>
<dbReference type="Pfam" id="PF00861">
    <property type="entry name" value="Ribosomal_L18p"/>
    <property type="match status" value="1"/>
</dbReference>
<keyword evidence="5 7" id="KW-0687">Ribonucleoprotein</keyword>
<dbReference type="GO" id="GO:0006412">
    <property type="term" value="P:translation"/>
    <property type="evidence" value="ECO:0007669"/>
    <property type="project" value="UniProtKB-UniRule"/>
</dbReference>
<dbReference type="InterPro" id="IPR005484">
    <property type="entry name" value="Ribosomal_uL18_bac/plant/anim"/>
</dbReference>
<evidence type="ECO:0000256" key="7">
    <source>
        <dbReference type="HAMAP-Rule" id="MF_01337"/>
    </source>
</evidence>
<dbReference type="AlphaFoldDB" id="C8W401"/>
<dbReference type="HAMAP" id="MF_01337_B">
    <property type="entry name" value="Ribosomal_uL18_B"/>
    <property type="match status" value="1"/>
</dbReference>
<dbReference type="InterPro" id="IPR004389">
    <property type="entry name" value="Ribosomal_uL18_bac-type"/>
</dbReference>
<gene>
    <name evidence="7" type="primary">rplR</name>
    <name evidence="9" type="ordered locus">Dtox_0302</name>
</gene>
<evidence type="ECO:0000256" key="2">
    <source>
        <dbReference type="ARBA" id="ARBA00022730"/>
    </source>
</evidence>
<dbReference type="OrthoDB" id="9810939at2"/>
<evidence type="ECO:0000256" key="3">
    <source>
        <dbReference type="ARBA" id="ARBA00022884"/>
    </source>
</evidence>
<name>C8W401_DESAS</name>
<dbReference type="eggNOG" id="COG0256">
    <property type="taxonomic scope" value="Bacteria"/>
</dbReference>
<dbReference type="STRING" id="485916.Dtox_0302"/>
<keyword evidence="2 7" id="KW-0699">rRNA-binding</keyword>
<dbReference type="Proteomes" id="UP000002217">
    <property type="component" value="Chromosome"/>
</dbReference>
<dbReference type="EMBL" id="CP001720">
    <property type="protein sequence ID" value="ACV61255.1"/>
    <property type="molecule type" value="Genomic_DNA"/>
</dbReference>
<dbReference type="PANTHER" id="PTHR12899">
    <property type="entry name" value="39S RIBOSOMAL PROTEIN L18, MITOCHONDRIAL"/>
    <property type="match status" value="1"/>
</dbReference>
<organism evidence="9 10">
    <name type="scientific">Desulfofarcimen acetoxidans (strain ATCC 49208 / DSM 771 / KCTC 5769 / VKM B-1644 / 5575)</name>
    <name type="common">Desulfotomaculum acetoxidans</name>
    <dbReference type="NCBI Taxonomy" id="485916"/>
    <lineage>
        <taxon>Bacteria</taxon>
        <taxon>Bacillati</taxon>
        <taxon>Bacillota</taxon>
        <taxon>Clostridia</taxon>
        <taxon>Eubacteriales</taxon>
        <taxon>Peptococcaceae</taxon>
        <taxon>Desulfofarcimen</taxon>
    </lineage>
</organism>
<dbReference type="GO" id="GO:0008097">
    <property type="term" value="F:5S rRNA binding"/>
    <property type="evidence" value="ECO:0007669"/>
    <property type="project" value="TreeGrafter"/>
</dbReference>
<evidence type="ECO:0000256" key="8">
    <source>
        <dbReference type="SAM" id="MobiDB-lite"/>
    </source>
</evidence>
<feature type="compositionally biased region" description="Basic and acidic residues" evidence="8">
    <location>
        <begin position="1"/>
        <end position="12"/>
    </location>
</feature>
<sequence>MISKIDRSVEREKRRRRVRKKVSGTGSRPRLNVFRSLNHIYAQIVDDEKGITLATASSLEPEVKSKLDSYGNVVAALAVGELIAKKALEKGINTVVFDRAGYLYHGRVKALAEAARKGGLEF</sequence>
<dbReference type="FunFam" id="3.30.420.100:FF:000001">
    <property type="entry name" value="50S ribosomal protein L18"/>
    <property type="match status" value="1"/>
</dbReference>
<keyword evidence="3 7" id="KW-0694">RNA-binding</keyword>
<dbReference type="KEGG" id="dae:Dtox_0302"/>
<evidence type="ECO:0000313" key="9">
    <source>
        <dbReference type="EMBL" id="ACV61255.1"/>
    </source>
</evidence>
<dbReference type="Gene3D" id="3.30.420.100">
    <property type="match status" value="1"/>
</dbReference>
<evidence type="ECO:0000256" key="5">
    <source>
        <dbReference type="ARBA" id="ARBA00023274"/>
    </source>
</evidence>
<comment type="function">
    <text evidence="7">This is one of the proteins that bind and probably mediate the attachment of the 5S RNA into the large ribosomal subunit, where it forms part of the central protuberance.</text>
</comment>
<dbReference type="InterPro" id="IPR057268">
    <property type="entry name" value="Ribosomal_L18"/>
</dbReference>
<protein>
    <recommendedName>
        <fullName evidence="6 7">Large ribosomal subunit protein uL18</fullName>
    </recommendedName>
</protein>
<dbReference type="SUPFAM" id="SSF53137">
    <property type="entry name" value="Translational machinery components"/>
    <property type="match status" value="1"/>
</dbReference>
<keyword evidence="10" id="KW-1185">Reference proteome</keyword>
<evidence type="ECO:0000256" key="6">
    <source>
        <dbReference type="ARBA" id="ARBA00035197"/>
    </source>
</evidence>
<feature type="compositionally biased region" description="Basic residues" evidence="8">
    <location>
        <begin position="13"/>
        <end position="22"/>
    </location>
</feature>